<dbReference type="EMBL" id="JEMT01029773">
    <property type="protein sequence ID" value="EXX50793.1"/>
    <property type="molecule type" value="Genomic_DNA"/>
</dbReference>
<proteinExistence type="predicted"/>
<dbReference type="PROSITE" id="PS50011">
    <property type="entry name" value="PROTEIN_KINASE_DOM"/>
    <property type="match status" value="1"/>
</dbReference>
<dbReference type="Gene3D" id="1.10.510.10">
    <property type="entry name" value="Transferase(Phosphotransferase) domain 1"/>
    <property type="match status" value="1"/>
</dbReference>
<dbReference type="GO" id="GO:0005524">
    <property type="term" value="F:ATP binding"/>
    <property type="evidence" value="ECO:0007669"/>
    <property type="project" value="UniProtKB-KW"/>
</dbReference>
<sequence>MFSQNIPLTGNNILEFLETNFTNWTSGNEKINDFIQERQLKINDHDDNIVLEWIPYNQFNEVKETGKNGLVTIYSAIWEDGPLCKKSKWDKNYTRDSNKEVALKCLHNSQVSIDFLINEAKRYLIINKDVFQVLYGITQNPDTGDYILVLIWASGNEKIDNFIQEKQLKTNDYNDIVLEWIPYNQFNEIKETSKNGLITVYFAIWKDGPLRYNEQYENYTRDSNIVVALKCLNNSQGSIDLLIDEAKGYLTDKDAFQVLYGITQNPDTGDYILIQNNSINLANQISGNEKIDNFIQKRQLKINEYDEAVVEWIPYNQFSKIKETGKNELITVYSAVWKDGPLFYNEQYENYTRESNKEVALKCLNNSQESIDTLINEAKRYSTDKDAFQVLYGISQSPDTRDYILVQRNLTNWISENEKIDNFIQKRQFNINEYDDIVLEWIPYNQFNEVKETGKNDLISVYSAIWKDGLLCKKSILDKNYTREPNKEVALKCLHNSQKSIDFLINEAKKCQTKYEGFQVLYGISQNPDTGDYILVQNDSINLTNWISGNGKIDDFIQERQLKIINYDDIVLEWIPYNQFNEVEETGKNDLIIVYSAIWKDGPLHKKYEWSNYTRDPNKEVALKCLHSSQESIDFLINEAKRYLTDNDAFQVLYGISQNSDTGDYILIQNKSINLTNWISKNEKIDNFIQERQLKINDHNDIVLEWIPYSQFNEISETGKINLITVYSAVWKDGPLYWNKRKKKYTRNSNKKVALKCLHDSKESIDFLINEAKKYPTKYNKFQVLYGISQNPDTGDYIFVLIWASGNKIIDNFIQESQLKINDYNDIVLEWIPYNQFNEIKETGKNGLTTVYSAIWKDGPLHYSEQYENYTRDSNKEVALKCLHNSQKSIDYLINEAKKYLTKYKAFHILYGISQNSDTGDYILVQNNSINLVNWNSGNEKIDSFIQKKQLEINEYKDIVLEWISYNQFSEIKETSKNGFKTVYSAIWKDGPLNCQYSEYKRNPNKEIALICLQNSQKSIDSLINEAKKYPINYEAFQVLYGISQNPDTKDYILVQNSSIILANQISGNEKIDDFIQERQLKIIHHDDIVLEWIPYNQFDEIEKSGKNGLITVYSAIWKDGPLHKKHWWDENYIRDSNKKVALKCLHNLRKSINTLINEAKIYLTNKDEFQVLYGISQYPDTGDYIFVQNNSTNLVNQISKNDKINDFIQERKLKINDYDDIQLEWIPFNQFNEINETSKNELITIYSAIWKDGPLCHNEQYEDSRDPNKEIALKCLNNSQESIDSLINEAKKYSTDKDAYHVLYGISQNPDTGDYILVQNNSVNLTNQISKNEKIYSFIQERQLKINYHDDVVLEWIPYNQFNEVKETGKNDLITVYSAIWKDGPLYYQYGNYKRNSNKEVSLKCLHNSQESIECLINEAKNYPTKYKAFQLLYGMSQHPDSGDYILVLIWTSGNEEIDNYIQERQLNINKYDDIVLEWIPYNQFNIVREIGKNDLIAIWNDGPLYKKSIWDKIHARDSDKEVALKCLYNIKNSVVSLINEARKYPSKYKAFQVLYGISQNPDTGDYILVQNNSTNLANQISKNETIDNFIQEVQLKTNDYEDKVLEWIPYNQFIEIKEIGRNGLITVYSSIWKDGPLFYNELCKNYTRNLNKKVALKHLNNSQKSINSLINEATRYLTDKDVFQVLYGISQNPDTEDFILVLSNYIWISKNEKIDDFIQEWQLKIDDYDGIVVLEWIPYNQFNEVKETGKNELITVYSAIWKDGPLHYQYGEYTRNSNKEVTLKCLHNSQESIECLINEAKKYPIKYEAFQVLYGISQNSDTGDYILVQNNSINLANQISKNVKIYDFILERQLKINDDYDIVLEWIPYNQFNEIIETGKNEFITICSAIWKDGPLHYHYGEYKRNLNKKVTLKCLHNSQESINTLIKKAERYLADKNAFQVLYGISQNPDTGDYILVQNDNTNLLSCQISRNEKIDDFIQERQLKINDHDDIVLEWIPYSQFNEIIETSKNELITVYSAIWKDGPLHNQYGEYTRNSNKKVNLKCLHYSQESIYSLITEAKKYPTKHNAFQALYGISQNPDTGDYFLVLIWTSGNEKIDNFIQEMQSKINDHDDIVFEWIPYNQFNEIKKTGQNGLITVYSAIWMDGPLCKMSIWDKNYARDFNKEVALKCLHNSQKSIDSLINETKKYSTKLKAFHILFGISQNPDTRDYILVQNNSINLANWISGNEKIENFIQERQLKISEHDDRVFEWIPYNQFNEIKETDKNGLITVYSAIWKDGPFYKKYSLEDYTRNSNKEVVLKCLHNSQKSIDSLINEVKKYPTKHKAFQVLYGITQKLDTGEYILVQNNSINLVNWISGNEKIDNFIHKMQLKVNNYNDIIFEWISYSQFNNIKEIGKGGFSTVYSAEWKNGPLVYNLDKNLYSRDPNRIIALKCLKNFQNITDKFLNEVKEYSINKRSNVLNIYGISQNPDTKEYIMVLQYARDGNFNHWINENYKYFSWEDKLSTLLNIINGLNEIHQKNLVHRDFHTGNILFLSIINDFSNCVSISDMGLCGEVGNIDETKIYGVMPYVAPEVLRRKPYTQTSDIYSFGMIMYFVATGRQPFDNRAHDCSLALDICKGIRPEINEPEAPRCYIDLMKKCWDLNLNNRPNILEINELVLTFYKSCGGNFFIVKNKEIEMQFKKAEEYRRANLSSIENYQIVTHPQAIYTSRLLNPFTENLPKYDNDDDNSQCLDHAI</sequence>
<dbReference type="InterPro" id="IPR050198">
    <property type="entry name" value="Non-receptor_tyrosine_kinases"/>
</dbReference>
<evidence type="ECO:0000256" key="1">
    <source>
        <dbReference type="ARBA" id="ARBA00022741"/>
    </source>
</evidence>
<dbReference type="InterPro" id="IPR011009">
    <property type="entry name" value="Kinase-like_dom_sf"/>
</dbReference>
<keyword evidence="2" id="KW-0067">ATP-binding</keyword>
<dbReference type="Proteomes" id="UP000022910">
    <property type="component" value="Unassembled WGS sequence"/>
</dbReference>
<keyword evidence="5" id="KW-1185">Reference proteome</keyword>
<gene>
    <name evidence="4" type="ORF">RirG_267460</name>
</gene>
<evidence type="ECO:0000313" key="5">
    <source>
        <dbReference type="Proteomes" id="UP000022910"/>
    </source>
</evidence>
<keyword evidence="1" id="KW-0547">Nucleotide-binding</keyword>
<accession>A0A015L7K8</accession>
<dbReference type="GO" id="GO:0004672">
    <property type="term" value="F:protein kinase activity"/>
    <property type="evidence" value="ECO:0007669"/>
    <property type="project" value="InterPro"/>
</dbReference>
<protein>
    <submittedName>
        <fullName evidence="4">Ste11p</fullName>
    </submittedName>
</protein>
<reference evidence="4 5" key="1">
    <citation type="submission" date="2014-02" db="EMBL/GenBank/DDBJ databases">
        <title>Single nucleus genome sequencing reveals high similarity among nuclei of an endomycorrhizal fungus.</title>
        <authorList>
            <person name="Lin K."/>
            <person name="Geurts R."/>
            <person name="Zhang Z."/>
            <person name="Limpens E."/>
            <person name="Saunders D.G."/>
            <person name="Mu D."/>
            <person name="Pang E."/>
            <person name="Cao H."/>
            <person name="Cha H."/>
            <person name="Lin T."/>
            <person name="Zhou Q."/>
            <person name="Shang Y."/>
            <person name="Li Y."/>
            <person name="Ivanov S."/>
            <person name="Sharma T."/>
            <person name="Velzen R.V."/>
            <person name="Ruijter N.D."/>
            <person name="Aanen D.K."/>
            <person name="Win J."/>
            <person name="Kamoun S."/>
            <person name="Bisseling T."/>
            <person name="Huang S."/>
        </authorList>
    </citation>
    <scope>NUCLEOTIDE SEQUENCE [LARGE SCALE GENOMIC DNA]</scope>
    <source>
        <strain evidence="5">DAOM197198w</strain>
    </source>
</reference>
<dbReference type="SMR" id="A0A015L7K8"/>
<dbReference type="SUPFAM" id="SSF56112">
    <property type="entry name" value="Protein kinase-like (PK-like)"/>
    <property type="match status" value="1"/>
</dbReference>
<name>A0A015L7K8_RHIIW</name>
<feature type="domain" description="Protein kinase" evidence="3">
    <location>
        <begin position="2393"/>
        <end position="2667"/>
    </location>
</feature>
<evidence type="ECO:0000313" key="4">
    <source>
        <dbReference type="EMBL" id="EXX50793.1"/>
    </source>
</evidence>
<comment type="caution">
    <text evidence="4">The sequence shown here is derived from an EMBL/GenBank/DDBJ whole genome shotgun (WGS) entry which is preliminary data.</text>
</comment>
<dbReference type="InterPro" id="IPR001245">
    <property type="entry name" value="Ser-Thr/Tyr_kinase_cat_dom"/>
</dbReference>
<dbReference type="Pfam" id="PF07714">
    <property type="entry name" value="PK_Tyr_Ser-Thr"/>
    <property type="match status" value="1"/>
</dbReference>
<evidence type="ECO:0000256" key="2">
    <source>
        <dbReference type="ARBA" id="ARBA00022840"/>
    </source>
</evidence>
<dbReference type="PANTHER" id="PTHR24418">
    <property type="entry name" value="TYROSINE-PROTEIN KINASE"/>
    <property type="match status" value="1"/>
</dbReference>
<evidence type="ECO:0000259" key="3">
    <source>
        <dbReference type="PROSITE" id="PS50011"/>
    </source>
</evidence>
<organism evidence="4 5">
    <name type="scientific">Rhizophagus irregularis (strain DAOM 197198w)</name>
    <name type="common">Glomus intraradices</name>
    <dbReference type="NCBI Taxonomy" id="1432141"/>
    <lineage>
        <taxon>Eukaryota</taxon>
        <taxon>Fungi</taxon>
        <taxon>Fungi incertae sedis</taxon>
        <taxon>Mucoromycota</taxon>
        <taxon>Glomeromycotina</taxon>
        <taxon>Glomeromycetes</taxon>
        <taxon>Glomerales</taxon>
        <taxon>Glomeraceae</taxon>
        <taxon>Rhizophagus</taxon>
    </lineage>
</organism>
<dbReference type="OrthoDB" id="6718656at2759"/>
<dbReference type="HOGENOM" id="CLU_000288_7_8_1"/>
<dbReference type="InterPro" id="IPR000719">
    <property type="entry name" value="Prot_kinase_dom"/>
</dbReference>